<evidence type="ECO:0000313" key="2">
    <source>
        <dbReference type="EMBL" id="KAA9357455.1"/>
    </source>
</evidence>
<accession>A0A5N1JLT5</accession>
<name>A0A5N1JLT5_9BACT</name>
<proteinExistence type="predicted"/>
<sequence length="68" mass="7264">MKMFIMSYAPHNEGGNGGKTQQGSKSNQGTSRKDTGTGGNRDMNRDGDSGMGGADNDRNNLGRTQKNR</sequence>
<feature type="region of interest" description="Disordered" evidence="1">
    <location>
        <begin position="1"/>
        <end position="68"/>
    </location>
</feature>
<evidence type="ECO:0000313" key="3">
    <source>
        <dbReference type="Proteomes" id="UP000326344"/>
    </source>
</evidence>
<dbReference type="EMBL" id="VTWS01000001">
    <property type="protein sequence ID" value="KAA9357455.1"/>
    <property type="molecule type" value="Genomic_DNA"/>
</dbReference>
<protein>
    <submittedName>
        <fullName evidence="2">Uncharacterized protein</fullName>
    </submittedName>
</protein>
<comment type="caution">
    <text evidence="2">The sequence shown here is derived from an EMBL/GenBank/DDBJ whole genome shotgun (WGS) entry which is preliminary data.</text>
</comment>
<dbReference type="AlphaFoldDB" id="A0A5N1JLT5"/>
<evidence type="ECO:0000256" key="1">
    <source>
        <dbReference type="SAM" id="MobiDB-lite"/>
    </source>
</evidence>
<gene>
    <name evidence="2" type="ORF">F0P93_06900</name>
</gene>
<feature type="compositionally biased region" description="Polar residues" evidence="1">
    <location>
        <begin position="21"/>
        <end position="30"/>
    </location>
</feature>
<keyword evidence="3" id="KW-1185">Reference proteome</keyword>
<reference evidence="2 3" key="1">
    <citation type="submission" date="2019-09" db="EMBL/GenBank/DDBJ databases">
        <title>Genome Sequence of Larkinella sp MA1.</title>
        <authorList>
            <person name="Srinivasan S."/>
        </authorList>
    </citation>
    <scope>NUCLEOTIDE SEQUENCE [LARGE SCALE GENOMIC DNA]</scope>
    <source>
        <strain evidence="2 3">MA1</strain>
    </source>
</reference>
<organism evidence="2 3">
    <name type="scientific">Larkinella humicola</name>
    <dbReference type="NCBI Taxonomy" id="2607654"/>
    <lineage>
        <taxon>Bacteria</taxon>
        <taxon>Pseudomonadati</taxon>
        <taxon>Bacteroidota</taxon>
        <taxon>Cytophagia</taxon>
        <taxon>Cytophagales</taxon>
        <taxon>Spirosomataceae</taxon>
        <taxon>Larkinella</taxon>
    </lineage>
</organism>
<dbReference type="RefSeq" id="WP_150875595.1">
    <property type="nucleotide sequence ID" value="NZ_VTWS01000001.1"/>
</dbReference>
<dbReference type="Proteomes" id="UP000326344">
    <property type="component" value="Unassembled WGS sequence"/>
</dbReference>